<name>A0A5B6WIN8_9ROSI</name>
<evidence type="ECO:0000313" key="3">
    <source>
        <dbReference type="Proteomes" id="UP000325315"/>
    </source>
</evidence>
<comment type="caution">
    <text evidence="2">The sequence shown here is derived from an EMBL/GenBank/DDBJ whole genome shotgun (WGS) entry which is preliminary data.</text>
</comment>
<dbReference type="GO" id="GO:0003964">
    <property type="term" value="F:RNA-directed DNA polymerase activity"/>
    <property type="evidence" value="ECO:0007669"/>
    <property type="project" value="UniProtKB-KW"/>
</dbReference>
<sequence>MGPDEHLLGLVERKVTESMNADLIKQFTEDEIAYAVKMMVPLNASGVDGFPVIFFQRYWHILRPEISSYYLSILNGECEIGDINKTRILLIPKIEKLKNMSQFRPISLCNVVYKIIAKVLAFRMSDMLRYCINEAQGAFVPGRLISDNVLIAYEVLHSLKMKKLNEISWREEWIILIMRCVCSVTYSMSINGCNSEWFSHSRGLRQGDPLSPFLFLICAEGFSTLIEEAKQKGLMKGAPIGRARYSINHLFFADDSILFGDASCERAGAVRDVINEYELISGQRVNFKKSLIYFGANVDSDVKENIVNMLGVRMASNPEKYLGLPMMVVERNLGLLPILWIVLGNGLKGGVCAIPLYPMQCFLMPKSLCRKLEGVMNKFWWTNNKTSKGIHWSGWEPLCKPKDAGGMDFKNLVLFNKALLAKQVWRILTQPKCLLAKVLKARYYPHSDILAANIGSYPSFTWRSICSARELIVKGLLWRVKNGSCINIWNDPWFLK</sequence>
<keyword evidence="2" id="KW-0808">Transferase</keyword>
<protein>
    <submittedName>
        <fullName evidence="2">Reverse transcriptase</fullName>
    </submittedName>
</protein>
<gene>
    <name evidence="2" type="ORF">EPI10_021177</name>
</gene>
<dbReference type="OrthoDB" id="1742963at2759"/>
<evidence type="ECO:0000313" key="2">
    <source>
        <dbReference type="EMBL" id="KAA3480762.1"/>
    </source>
</evidence>
<dbReference type="InterPro" id="IPR052343">
    <property type="entry name" value="Retrotransposon-Effector_Assoc"/>
</dbReference>
<dbReference type="SUPFAM" id="SSF56672">
    <property type="entry name" value="DNA/RNA polymerases"/>
    <property type="match status" value="1"/>
</dbReference>
<keyword evidence="2" id="KW-0695">RNA-directed DNA polymerase</keyword>
<feature type="domain" description="Reverse transcriptase" evidence="1">
    <location>
        <begin position="98"/>
        <end position="313"/>
    </location>
</feature>
<reference evidence="2" key="1">
    <citation type="submission" date="2019-08" db="EMBL/GenBank/DDBJ databases">
        <authorList>
            <person name="Liu F."/>
        </authorList>
    </citation>
    <scope>NUCLEOTIDE SEQUENCE [LARGE SCALE GENOMIC DNA]</scope>
    <source>
        <strain evidence="2">PA1801</strain>
        <tissue evidence="2">Leaf</tissue>
    </source>
</reference>
<keyword evidence="2" id="KW-0548">Nucleotidyltransferase</keyword>
<proteinExistence type="predicted"/>
<keyword evidence="3" id="KW-1185">Reference proteome</keyword>
<dbReference type="InterPro" id="IPR043502">
    <property type="entry name" value="DNA/RNA_pol_sf"/>
</dbReference>
<dbReference type="Pfam" id="PF00078">
    <property type="entry name" value="RVT_1"/>
    <property type="match status" value="1"/>
</dbReference>
<accession>A0A5B6WIN8</accession>
<organism evidence="2 3">
    <name type="scientific">Gossypium australe</name>
    <dbReference type="NCBI Taxonomy" id="47621"/>
    <lineage>
        <taxon>Eukaryota</taxon>
        <taxon>Viridiplantae</taxon>
        <taxon>Streptophyta</taxon>
        <taxon>Embryophyta</taxon>
        <taxon>Tracheophyta</taxon>
        <taxon>Spermatophyta</taxon>
        <taxon>Magnoliopsida</taxon>
        <taxon>eudicotyledons</taxon>
        <taxon>Gunneridae</taxon>
        <taxon>Pentapetalae</taxon>
        <taxon>rosids</taxon>
        <taxon>malvids</taxon>
        <taxon>Malvales</taxon>
        <taxon>Malvaceae</taxon>
        <taxon>Malvoideae</taxon>
        <taxon>Gossypium</taxon>
    </lineage>
</organism>
<dbReference type="InterPro" id="IPR000477">
    <property type="entry name" value="RT_dom"/>
</dbReference>
<dbReference type="Proteomes" id="UP000325315">
    <property type="component" value="Unassembled WGS sequence"/>
</dbReference>
<dbReference type="AlphaFoldDB" id="A0A5B6WIN8"/>
<dbReference type="EMBL" id="SMMG02000003">
    <property type="protein sequence ID" value="KAA3480762.1"/>
    <property type="molecule type" value="Genomic_DNA"/>
</dbReference>
<dbReference type="PANTHER" id="PTHR46890:SF49">
    <property type="entry name" value="RNA-DIRECTED DNA POLYMERASE"/>
    <property type="match status" value="1"/>
</dbReference>
<dbReference type="PANTHER" id="PTHR46890">
    <property type="entry name" value="NON-LTR RETROLELEMENT REVERSE TRANSCRIPTASE-LIKE PROTEIN-RELATED"/>
    <property type="match status" value="1"/>
</dbReference>
<dbReference type="CDD" id="cd01650">
    <property type="entry name" value="RT_nLTR_like"/>
    <property type="match status" value="1"/>
</dbReference>
<evidence type="ECO:0000259" key="1">
    <source>
        <dbReference type="Pfam" id="PF00078"/>
    </source>
</evidence>